<dbReference type="GO" id="GO:0004497">
    <property type="term" value="F:monooxygenase activity"/>
    <property type="evidence" value="ECO:0007669"/>
    <property type="project" value="UniProtKB-KW"/>
</dbReference>
<comment type="cofactor">
    <cofactor evidence="1 6">
        <name>heme</name>
        <dbReference type="ChEBI" id="CHEBI:30413"/>
    </cofactor>
</comment>
<keyword evidence="5 6" id="KW-0408">Iron</keyword>
<sequence>MTDLGSALLRTALKLLLGLYLFYKLFSFARHYIHARHAGFPIFVSPVFSKAIPFLVLAPALQPVLRKYLPEWIYDRLDLLILGWEFRSKRRYQERLGKVFSIVTPDECALVVADADIGTLILQRKNDFLQAPITATFMGFLGPNIFTNNGDEWKRHRRLFSANLDERISRTVWTEGCQQSVTMRDYMAGRAGGETLDGLRSLAVNVIGQAGYSQKQPWSPQLRELGMHTGTDDRTAYFSTLSMIANAFVQAALVPSWVLRLPTMPSSIQTLGYHLQRIPEYTKSVLNEERSIIENESGARSNFLSLLVRLSDAEKRSKTGFSLTDEEISGNLFVFTTAGFETTANTMGYSVALLAAHPQYQDWLREELQGLDLDPTTWAYDDVFPKCKRTLAIMLETLRLFPPVLHSMRAIHESQQFVSERGTHSLFPPMDIFISQAAIHLDPEYWGPDPEAFRPTRWIDGAGQVITPAKGTFIPWSEGARMCPGMKMSQVEFVSTIATLFRSSKCEVLPTGGLYRAEDLQQRLKDLMADSVTKLTLQFRDPNAVLLHWMQDGFCEESVVNT</sequence>
<proteinExistence type="inferred from homology"/>
<dbReference type="Pfam" id="PF00067">
    <property type="entry name" value="p450"/>
    <property type="match status" value="1"/>
</dbReference>
<keyword evidence="10" id="KW-1185">Reference proteome</keyword>
<dbReference type="EMBL" id="JAPQKS010000001">
    <property type="protein sequence ID" value="KAJ5248870.1"/>
    <property type="molecule type" value="Genomic_DNA"/>
</dbReference>
<dbReference type="RefSeq" id="XP_058335649.1">
    <property type="nucleotide sequence ID" value="XM_058469618.1"/>
</dbReference>
<evidence type="ECO:0000313" key="10">
    <source>
        <dbReference type="Proteomes" id="UP001150941"/>
    </source>
</evidence>
<evidence type="ECO:0008006" key="11">
    <source>
        <dbReference type="Google" id="ProtNLM"/>
    </source>
</evidence>
<evidence type="ECO:0000256" key="1">
    <source>
        <dbReference type="ARBA" id="ARBA00001971"/>
    </source>
</evidence>
<evidence type="ECO:0000313" key="9">
    <source>
        <dbReference type="EMBL" id="KAJ5248870.1"/>
    </source>
</evidence>
<comment type="similarity">
    <text evidence="2 7">Belongs to the cytochrome P450 family.</text>
</comment>
<dbReference type="PROSITE" id="PS00086">
    <property type="entry name" value="CYTOCHROME_P450"/>
    <property type="match status" value="1"/>
</dbReference>
<feature type="transmembrane region" description="Helical" evidence="8">
    <location>
        <begin position="38"/>
        <end position="61"/>
    </location>
</feature>
<dbReference type="PANTHER" id="PTHR24305:SF166">
    <property type="entry name" value="CYTOCHROME P450 12A4, MITOCHONDRIAL-RELATED"/>
    <property type="match status" value="1"/>
</dbReference>
<accession>A0A9W9TZ66</accession>
<feature type="binding site" description="axial binding residue" evidence="6">
    <location>
        <position position="483"/>
    </location>
    <ligand>
        <name>heme</name>
        <dbReference type="ChEBI" id="CHEBI:30413"/>
    </ligand>
    <ligandPart>
        <name>Fe</name>
        <dbReference type="ChEBI" id="CHEBI:18248"/>
    </ligandPart>
</feature>
<dbReference type="PRINTS" id="PR00463">
    <property type="entry name" value="EP450I"/>
</dbReference>
<evidence type="ECO:0000256" key="5">
    <source>
        <dbReference type="ARBA" id="ARBA00023004"/>
    </source>
</evidence>
<dbReference type="GO" id="GO:0016705">
    <property type="term" value="F:oxidoreductase activity, acting on paired donors, with incorporation or reduction of molecular oxygen"/>
    <property type="evidence" value="ECO:0007669"/>
    <property type="project" value="InterPro"/>
</dbReference>
<keyword evidence="8" id="KW-1133">Transmembrane helix</keyword>
<keyword evidence="7" id="KW-0503">Monooxygenase</keyword>
<dbReference type="PRINTS" id="PR00385">
    <property type="entry name" value="P450"/>
</dbReference>
<evidence type="ECO:0000256" key="8">
    <source>
        <dbReference type="SAM" id="Phobius"/>
    </source>
</evidence>
<protein>
    <recommendedName>
        <fullName evidence="11">Cytochrome P450 monooxygenase</fullName>
    </recommendedName>
</protein>
<feature type="transmembrane region" description="Helical" evidence="8">
    <location>
        <begin position="6"/>
        <end position="26"/>
    </location>
</feature>
<dbReference type="InterPro" id="IPR036396">
    <property type="entry name" value="Cyt_P450_sf"/>
</dbReference>
<keyword evidence="6 7" id="KW-0349">Heme</keyword>
<dbReference type="AlphaFoldDB" id="A0A9W9TZ66"/>
<dbReference type="InterPro" id="IPR002401">
    <property type="entry name" value="Cyt_P450_E_grp-I"/>
</dbReference>
<reference evidence="9" key="2">
    <citation type="journal article" date="2023" name="IMA Fungus">
        <title>Comparative genomic study of the Penicillium genus elucidates a diverse pangenome and 15 lateral gene transfer events.</title>
        <authorList>
            <person name="Petersen C."/>
            <person name="Sorensen T."/>
            <person name="Nielsen M.R."/>
            <person name="Sondergaard T.E."/>
            <person name="Sorensen J.L."/>
            <person name="Fitzpatrick D.A."/>
            <person name="Frisvad J.C."/>
            <person name="Nielsen K.L."/>
        </authorList>
    </citation>
    <scope>NUCLEOTIDE SEQUENCE</scope>
    <source>
        <strain evidence="9">IBT 19713</strain>
    </source>
</reference>
<reference evidence="9" key="1">
    <citation type="submission" date="2022-11" db="EMBL/GenBank/DDBJ databases">
        <authorList>
            <person name="Petersen C."/>
        </authorList>
    </citation>
    <scope>NUCLEOTIDE SEQUENCE</scope>
    <source>
        <strain evidence="9">IBT 19713</strain>
    </source>
</reference>
<dbReference type="GO" id="GO:0020037">
    <property type="term" value="F:heme binding"/>
    <property type="evidence" value="ECO:0007669"/>
    <property type="project" value="InterPro"/>
</dbReference>
<dbReference type="SUPFAM" id="SSF48264">
    <property type="entry name" value="Cytochrome P450"/>
    <property type="match status" value="1"/>
</dbReference>
<evidence type="ECO:0000256" key="6">
    <source>
        <dbReference type="PIRSR" id="PIRSR602401-1"/>
    </source>
</evidence>
<name>A0A9W9TZ66_9EURO</name>
<keyword evidence="4 7" id="KW-0560">Oxidoreductase</keyword>
<dbReference type="GeneID" id="83196921"/>
<dbReference type="GO" id="GO:0005506">
    <property type="term" value="F:iron ion binding"/>
    <property type="evidence" value="ECO:0007669"/>
    <property type="project" value="InterPro"/>
</dbReference>
<dbReference type="Gene3D" id="1.10.630.10">
    <property type="entry name" value="Cytochrome P450"/>
    <property type="match status" value="1"/>
</dbReference>
<keyword evidence="8" id="KW-0472">Membrane</keyword>
<dbReference type="PANTHER" id="PTHR24305">
    <property type="entry name" value="CYTOCHROME P450"/>
    <property type="match status" value="1"/>
</dbReference>
<evidence type="ECO:0000256" key="4">
    <source>
        <dbReference type="ARBA" id="ARBA00023002"/>
    </source>
</evidence>
<dbReference type="InterPro" id="IPR001128">
    <property type="entry name" value="Cyt_P450"/>
</dbReference>
<dbReference type="InterPro" id="IPR050121">
    <property type="entry name" value="Cytochrome_P450_monoxygenase"/>
</dbReference>
<evidence type="ECO:0000256" key="3">
    <source>
        <dbReference type="ARBA" id="ARBA00022723"/>
    </source>
</evidence>
<gene>
    <name evidence="9" type="ORF">N7468_000321</name>
</gene>
<comment type="caution">
    <text evidence="9">The sequence shown here is derived from an EMBL/GenBank/DDBJ whole genome shotgun (WGS) entry which is preliminary data.</text>
</comment>
<organism evidence="9 10">
    <name type="scientific">Penicillium chermesinum</name>
    <dbReference type="NCBI Taxonomy" id="63820"/>
    <lineage>
        <taxon>Eukaryota</taxon>
        <taxon>Fungi</taxon>
        <taxon>Dikarya</taxon>
        <taxon>Ascomycota</taxon>
        <taxon>Pezizomycotina</taxon>
        <taxon>Eurotiomycetes</taxon>
        <taxon>Eurotiomycetidae</taxon>
        <taxon>Eurotiales</taxon>
        <taxon>Aspergillaceae</taxon>
        <taxon>Penicillium</taxon>
    </lineage>
</organism>
<dbReference type="OrthoDB" id="1470350at2759"/>
<evidence type="ECO:0000256" key="7">
    <source>
        <dbReference type="RuleBase" id="RU000461"/>
    </source>
</evidence>
<evidence type="ECO:0000256" key="2">
    <source>
        <dbReference type="ARBA" id="ARBA00010617"/>
    </source>
</evidence>
<dbReference type="CDD" id="cd11070">
    <property type="entry name" value="CYP56-like"/>
    <property type="match status" value="1"/>
</dbReference>
<dbReference type="InterPro" id="IPR017972">
    <property type="entry name" value="Cyt_P450_CS"/>
</dbReference>
<dbReference type="GO" id="GO:0043386">
    <property type="term" value="P:mycotoxin biosynthetic process"/>
    <property type="evidence" value="ECO:0007669"/>
    <property type="project" value="UniProtKB-ARBA"/>
</dbReference>
<keyword evidence="8" id="KW-0812">Transmembrane</keyword>
<keyword evidence="3 6" id="KW-0479">Metal-binding</keyword>
<dbReference type="Proteomes" id="UP001150941">
    <property type="component" value="Unassembled WGS sequence"/>
</dbReference>